<proteinExistence type="predicted"/>
<reference evidence="1 2" key="1">
    <citation type="journal article" date="2019" name="Sci. Rep.">
        <title>Orb-weaving spider Araneus ventricosus genome elucidates the spidroin gene catalogue.</title>
        <authorList>
            <person name="Kono N."/>
            <person name="Nakamura H."/>
            <person name="Ohtoshi R."/>
            <person name="Moran D.A.P."/>
            <person name="Shinohara A."/>
            <person name="Yoshida Y."/>
            <person name="Fujiwara M."/>
            <person name="Mori M."/>
            <person name="Tomita M."/>
            <person name="Arakawa K."/>
        </authorList>
    </citation>
    <scope>NUCLEOTIDE SEQUENCE [LARGE SCALE GENOMIC DNA]</scope>
</reference>
<dbReference type="GO" id="GO:0003676">
    <property type="term" value="F:nucleic acid binding"/>
    <property type="evidence" value="ECO:0007669"/>
    <property type="project" value="InterPro"/>
</dbReference>
<accession>A0A4Y2AQL1</accession>
<keyword evidence="2" id="KW-1185">Reference proteome</keyword>
<dbReference type="Proteomes" id="UP000499080">
    <property type="component" value="Unassembled WGS sequence"/>
</dbReference>
<evidence type="ECO:0000313" key="1">
    <source>
        <dbReference type="EMBL" id="GBL82050.1"/>
    </source>
</evidence>
<dbReference type="Gene3D" id="3.30.420.10">
    <property type="entry name" value="Ribonuclease H-like superfamily/Ribonuclease H"/>
    <property type="match status" value="1"/>
</dbReference>
<dbReference type="PANTHER" id="PTHR47326">
    <property type="entry name" value="TRANSPOSABLE ELEMENT TC3 TRANSPOSASE-LIKE PROTEIN"/>
    <property type="match status" value="1"/>
</dbReference>
<organism evidence="1 2">
    <name type="scientific">Araneus ventricosus</name>
    <name type="common">Orbweaver spider</name>
    <name type="synonym">Epeira ventricosa</name>
    <dbReference type="NCBI Taxonomy" id="182803"/>
    <lineage>
        <taxon>Eukaryota</taxon>
        <taxon>Metazoa</taxon>
        <taxon>Ecdysozoa</taxon>
        <taxon>Arthropoda</taxon>
        <taxon>Chelicerata</taxon>
        <taxon>Arachnida</taxon>
        <taxon>Araneae</taxon>
        <taxon>Araneomorphae</taxon>
        <taxon>Entelegynae</taxon>
        <taxon>Araneoidea</taxon>
        <taxon>Araneidae</taxon>
        <taxon>Araneus</taxon>
    </lineage>
</organism>
<gene>
    <name evidence="1" type="ORF">AVEN_50617_1</name>
</gene>
<dbReference type="EMBL" id="BGPR01000027">
    <property type="protein sequence ID" value="GBL82050.1"/>
    <property type="molecule type" value="Genomic_DNA"/>
</dbReference>
<dbReference type="AlphaFoldDB" id="A0A4Y2AQL1"/>
<sequence>MHSDNSGKSEHAPTLVVIFMQDGAPPHFYHEVQQYLNDTILTPCDFYLWVYIKDSVYVPLMPVIQQYLQDRIVSTAIAISRNQLRMWQEMDYRFDVCRITNGAHVECIK</sequence>
<comment type="caution">
    <text evidence="1">The sequence shown here is derived from an EMBL/GenBank/DDBJ whole genome shotgun (WGS) entry which is preliminary data.</text>
</comment>
<dbReference type="OrthoDB" id="10024116at2759"/>
<dbReference type="PANTHER" id="PTHR47326:SF1">
    <property type="entry name" value="HTH PSQ-TYPE DOMAIN-CONTAINING PROTEIN"/>
    <property type="match status" value="1"/>
</dbReference>
<evidence type="ECO:0000313" key="2">
    <source>
        <dbReference type="Proteomes" id="UP000499080"/>
    </source>
</evidence>
<dbReference type="InterPro" id="IPR036397">
    <property type="entry name" value="RNaseH_sf"/>
</dbReference>
<name>A0A4Y2AQL1_ARAVE</name>
<protein>
    <submittedName>
        <fullName evidence="1">Uncharacterized protein</fullName>
    </submittedName>
</protein>